<protein>
    <submittedName>
        <fullName evidence="1">Uncharacterized protein</fullName>
    </submittedName>
</protein>
<sequence length="63" mass="7080">MAASATTHHHGLRTDNIVELEPWGTVRFYLREHITNAYYVQTPPRLLTSSDGNRICALSQPTA</sequence>
<organism evidence="1 2">
    <name type="scientific">Saccharothrix xinjiangensis</name>
    <dbReference type="NCBI Taxonomy" id="204798"/>
    <lineage>
        <taxon>Bacteria</taxon>
        <taxon>Bacillati</taxon>
        <taxon>Actinomycetota</taxon>
        <taxon>Actinomycetes</taxon>
        <taxon>Pseudonocardiales</taxon>
        <taxon>Pseudonocardiaceae</taxon>
        <taxon>Saccharothrix</taxon>
    </lineage>
</organism>
<dbReference type="Proteomes" id="UP001595833">
    <property type="component" value="Unassembled WGS sequence"/>
</dbReference>
<dbReference type="RefSeq" id="WP_344038663.1">
    <property type="nucleotide sequence ID" value="NZ_BAAAKE010000012.1"/>
</dbReference>
<evidence type="ECO:0000313" key="1">
    <source>
        <dbReference type="EMBL" id="MFC5055390.1"/>
    </source>
</evidence>
<name>A0ABV9Y1K6_9PSEU</name>
<dbReference type="EMBL" id="JBHSJB010000013">
    <property type="protein sequence ID" value="MFC5055390.1"/>
    <property type="molecule type" value="Genomic_DNA"/>
</dbReference>
<reference evidence="2" key="1">
    <citation type="journal article" date="2019" name="Int. J. Syst. Evol. Microbiol.">
        <title>The Global Catalogue of Microorganisms (GCM) 10K type strain sequencing project: providing services to taxonomists for standard genome sequencing and annotation.</title>
        <authorList>
            <consortium name="The Broad Institute Genomics Platform"/>
            <consortium name="The Broad Institute Genome Sequencing Center for Infectious Disease"/>
            <person name="Wu L."/>
            <person name="Ma J."/>
        </authorList>
    </citation>
    <scope>NUCLEOTIDE SEQUENCE [LARGE SCALE GENOMIC DNA]</scope>
    <source>
        <strain evidence="2">KCTC 12848</strain>
    </source>
</reference>
<evidence type="ECO:0000313" key="2">
    <source>
        <dbReference type="Proteomes" id="UP001595833"/>
    </source>
</evidence>
<gene>
    <name evidence="1" type="ORF">ACFPFM_16690</name>
</gene>
<proteinExistence type="predicted"/>
<comment type="caution">
    <text evidence="1">The sequence shown here is derived from an EMBL/GenBank/DDBJ whole genome shotgun (WGS) entry which is preliminary data.</text>
</comment>
<accession>A0ABV9Y1K6</accession>
<keyword evidence="2" id="KW-1185">Reference proteome</keyword>